<evidence type="ECO:0000259" key="5">
    <source>
        <dbReference type="PROSITE" id="PS50054"/>
    </source>
</evidence>
<dbReference type="SMART" id="SM00195">
    <property type="entry name" value="DSPc"/>
    <property type="match status" value="1"/>
</dbReference>
<keyword evidence="8" id="KW-1185">Reference proteome</keyword>
<accession>A0A7I8W8H3</accession>
<dbReference type="PROSITE" id="PS50054">
    <property type="entry name" value="TYR_PHOSPHATASE_DUAL"/>
    <property type="match status" value="1"/>
</dbReference>
<dbReference type="Gene3D" id="3.90.190.10">
    <property type="entry name" value="Protein tyrosine phosphatase superfamily"/>
    <property type="match status" value="1"/>
</dbReference>
<dbReference type="CDD" id="cd14498">
    <property type="entry name" value="DSP"/>
    <property type="match status" value="1"/>
</dbReference>
<dbReference type="InterPro" id="IPR003595">
    <property type="entry name" value="Tyr_Pase_cat"/>
</dbReference>
<dbReference type="InterPro" id="IPR000387">
    <property type="entry name" value="Tyr_Pase_dom"/>
</dbReference>
<dbReference type="InterPro" id="IPR016130">
    <property type="entry name" value="Tyr_Pase_AS"/>
</dbReference>
<dbReference type="EMBL" id="CAJFCJ010000019">
    <property type="protein sequence ID" value="CAD5123821.1"/>
    <property type="molecule type" value="Genomic_DNA"/>
</dbReference>
<keyword evidence="3" id="KW-0378">Hydrolase</keyword>
<name>A0A7I8W8H3_9ANNE</name>
<feature type="domain" description="Tyrosine-protein phosphatase" evidence="5">
    <location>
        <begin position="32"/>
        <end position="180"/>
    </location>
</feature>
<dbReference type="AlphaFoldDB" id="A0A7I8W8H3"/>
<evidence type="ECO:0000256" key="2">
    <source>
        <dbReference type="ARBA" id="ARBA00013064"/>
    </source>
</evidence>
<organism evidence="7 8">
    <name type="scientific">Dimorphilus gyrociliatus</name>
    <dbReference type="NCBI Taxonomy" id="2664684"/>
    <lineage>
        <taxon>Eukaryota</taxon>
        <taxon>Metazoa</taxon>
        <taxon>Spiralia</taxon>
        <taxon>Lophotrochozoa</taxon>
        <taxon>Annelida</taxon>
        <taxon>Polychaeta</taxon>
        <taxon>Polychaeta incertae sedis</taxon>
        <taxon>Dinophilidae</taxon>
        <taxon>Dimorphilus</taxon>
    </lineage>
</organism>
<dbReference type="PANTHER" id="PTHR10159">
    <property type="entry name" value="DUAL SPECIFICITY PROTEIN PHOSPHATASE"/>
    <property type="match status" value="1"/>
</dbReference>
<protein>
    <recommendedName>
        <fullName evidence="2">protein-tyrosine-phosphatase</fullName>
        <ecNumber evidence="2">3.1.3.48</ecNumber>
    </recommendedName>
</protein>
<comment type="caution">
    <text evidence="7">The sequence shown here is derived from an EMBL/GenBank/DDBJ whole genome shotgun (WGS) entry which is preliminary data.</text>
</comment>
<dbReference type="Proteomes" id="UP000549394">
    <property type="component" value="Unassembled WGS sequence"/>
</dbReference>
<evidence type="ECO:0000313" key="8">
    <source>
        <dbReference type="Proteomes" id="UP000549394"/>
    </source>
</evidence>
<dbReference type="EC" id="3.1.3.48" evidence="2"/>
<dbReference type="InterPro" id="IPR000340">
    <property type="entry name" value="Dual-sp_phosphatase_cat-dom"/>
</dbReference>
<reference evidence="7 8" key="1">
    <citation type="submission" date="2020-08" db="EMBL/GenBank/DDBJ databases">
        <authorList>
            <person name="Hejnol A."/>
        </authorList>
    </citation>
    <scope>NUCLEOTIDE SEQUENCE [LARGE SCALE GENOMIC DNA]</scope>
</reference>
<dbReference type="SUPFAM" id="SSF52799">
    <property type="entry name" value="(Phosphotyrosine protein) phosphatases II"/>
    <property type="match status" value="1"/>
</dbReference>
<gene>
    <name evidence="7" type="ORF">DGYR_LOCUS11454</name>
</gene>
<dbReference type="PROSITE" id="PS00383">
    <property type="entry name" value="TYR_PHOSPHATASE_1"/>
    <property type="match status" value="1"/>
</dbReference>
<comment type="similarity">
    <text evidence="1">Belongs to the protein-tyrosine phosphatase family. Non-receptor class dual specificity subfamily.</text>
</comment>
<evidence type="ECO:0000259" key="6">
    <source>
        <dbReference type="PROSITE" id="PS50056"/>
    </source>
</evidence>
<dbReference type="PROSITE" id="PS50056">
    <property type="entry name" value="TYR_PHOSPHATASE_2"/>
    <property type="match status" value="1"/>
</dbReference>
<dbReference type="SMART" id="SM00404">
    <property type="entry name" value="PTPc_motif"/>
    <property type="match status" value="1"/>
</dbReference>
<dbReference type="GO" id="GO:0043409">
    <property type="term" value="P:negative regulation of MAPK cascade"/>
    <property type="evidence" value="ECO:0007669"/>
    <property type="project" value="TreeGrafter"/>
</dbReference>
<sequence>MDKEEQNREIISQLKIRNYLKAIASNFTFNENYSEILPYLYLGGDEAASNPELLKKLGINYILNCASCDVPLNSSFYQENGLNMNFLSFPADDNMCYDMTQHISEACQFIDDCRKSNGKILIHCVMGINRSGFITAAYIMTQRNWGVIETVEFIRSKRSLVLTNERFLTQLIKYAYVNGLFSYSNNQVTSN</sequence>
<dbReference type="InterPro" id="IPR029021">
    <property type="entry name" value="Prot-tyrosine_phosphatase-like"/>
</dbReference>
<dbReference type="InterPro" id="IPR020422">
    <property type="entry name" value="TYR_PHOSPHATASE_DUAL_dom"/>
</dbReference>
<dbReference type="GO" id="GO:0005737">
    <property type="term" value="C:cytoplasm"/>
    <property type="evidence" value="ECO:0007669"/>
    <property type="project" value="TreeGrafter"/>
</dbReference>
<feature type="domain" description="Tyrosine specific protein phosphatases" evidence="6">
    <location>
        <begin position="101"/>
        <end position="169"/>
    </location>
</feature>
<evidence type="ECO:0000256" key="4">
    <source>
        <dbReference type="ARBA" id="ARBA00022912"/>
    </source>
</evidence>
<evidence type="ECO:0000256" key="1">
    <source>
        <dbReference type="ARBA" id="ARBA00008601"/>
    </source>
</evidence>
<dbReference type="PANTHER" id="PTHR10159:SF529">
    <property type="entry name" value="TYROSINE-PROTEIN PHOSPHATASE DOMAIN-CONTAINING PROTEIN"/>
    <property type="match status" value="1"/>
</dbReference>
<keyword evidence="4" id="KW-0904">Protein phosphatase</keyword>
<proteinExistence type="inferred from homology"/>
<dbReference type="GO" id="GO:0004725">
    <property type="term" value="F:protein tyrosine phosphatase activity"/>
    <property type="evidence" value="ECO:0007669"/>
    <property type="project" value="UniProtKB-EC"/>
</dbReference>
<evidence type="ECO:0000256" key="3">
    <source>
        <dbReference type="ARBA" id="ARBA00022801"/>
    </source>
</evidence>
<dbReference type="Pfam" id="PF00782">
    <property type="entry name" value="DSPc"/>
    <property type="match status" value="1"/>
</dbReference>
<evidence type="ECO:0000313" key="7">
    <source>
        <dbReference type="EMBL" id="CAD5123821.1"/>
    </source>
</evidence>
<dbReference type="OrthoDB" id="426001at2759"/>